<evidence type="ECO:0000256" key="3">
    <source>
        <dbReference type="ARBA" id="ARBA00023015"/>
    </source>
</evidence>
<name>A0AAV4QDE4_9ARAC</name>
<feature type="compositionally biased region" description="Acidic residues" evidence="9">
    <location>
        <begin position="318"/>
        <end position="335"/>
    </location>
</feature>
<comment type="similarity">
    <text evidence="2 8">Belongs to the TFIIF alpha subunit family.</text>
</comment>
<dbReference type="GO" id="GO:0003677">
    <property type="term" value="F:DNA binding"/>
    <property type="evidence" value="ECO:0007669"/>
    <property type="project" value="UniProtKB-KW"/>
</dbReference>
<evidence type="ECO:0000256" key="7">
    <source>
        <dbReference type="ARBA" id="ARBA00025232"/>
    </source>
</evidence>
<dbReference type="InterPro" id="IPR011039">
    <property type="entry name" value="TFIIF_interaction"/>
</dbReference>
<protein>
    <recommendedName>
        <fullName evidence="8">Transcription initiation factor IIF subunit alpha</fullName>
    </recommendedName>
</protein>
<proteinExistence type="inferred from homology"/>
<evidence type="ECO:0000256" key="2">
    <source>
        <dbReference type="ARBA" id="ARBA00005249"/>
    </source>
</evidence>
<comment type="caution">
    <text evidence="10">The sequence shown here is derived from an EMBL/GenBank/DDBJ whole genome shotgun (WGS) entry which is preliminary data.</text>
</comment>
<dbReference type="PANTHER" id="PTHR13011:SF0">
    <property type="entry name" value="GENERAL TRANSCRIPTION FACTOR IIF SUBUNIT 1"/>
    <property type="match status" value="1"/>
</dbReference>
<gene>
    <name evidence="10" type="primary">TfIIFalpha</name>
    <name evidence="10" type="ORF">CDAR_578261</name>
    <name evidence="11" type="ORF">CDAR_578391</name>
</gene>
<dbReference type="InterPro" id="IPR036390">
    <property type="entry name" value="WH_DNA-bd_sf"/>
</dbReference>
<keyword evidence="12" id="KW-1185">Reference proteome</keyword>
<dbReference type="Pfam" id="PF05793">
    <property type="entry name" value="TFIIF_alpha"/>
    <property type="match status" value="1"/>
</dbReference>
<evidence type="ECO:0000256" key="9">
    <source>
        <dbReference type="SAM" id="MobiDB-lite"/>
    </source>
</evidence>
<dbReference type="InterPro" id="IPR008851">
    <property type="entry name" value="TFIIF-alpha"/>
</dbReference>
<dbReference type="GO" id="GO:0006367">
    <property type="term" value="P:transcription initiation at RNA polymerase II promoter"/>
    <property type="evidence" value="ECO:0007669"/>
    <property type="project" value="InterPro"/>
</dbReference>
<keyword evidence="3 8" id="KW-0805">Transcription regulation</keyword>
<feature type="region of interest" description="Disordered" evidence="9">
    <location>
        <begin position="65"/>
        <end position="89"/>
    </location>
</feature>
<dbReference type="SUPFAM" id="SSF46785">
    <property type="entry name" value="Winged helix' DNA-binding domain"/>
    <property type="match status" value="1"/>
</dbReference>
<dbReference type="EMBL" id="BPLQ01004255">
    <property type="protein sequence ID" value="GIY06755.1"/>
    <property type="molecule type" value="Genomic_DNA"/>
</dbReference>
<dbReference type="Gene3D" id="1.10.10.10">
    <property type="entry name" value="Winged helix-like DNA-binding domain superfamily/Winged helix DNA-binding domain"/>
    <property type="match status" value="1"/>
</dbReference>
<evidence type="ECO:0000313" key="12">
    <source>
        <dbReference type="Proteomes" id="UP001054837"/>
    </source>
</evidence>
<dbReference type="GO" id="GO:0001096">
    <property type="term" value="F:TFIIF-class transcription factor complex binding"/>
    <property type="evidence" value="ECO:0007669"/>
    <property type="project" value="TreeGrafter"/>
</dbReference>
<keyword evidence="5 8" id="KW-0804">Transcription</keyword>
<feature type="region of interest" description="Disordered" evidence="9">
    <location>
        <begin position="194"/>
        <end position="435"/>
    </location>
</feature>
<evidence type="ECO:0000313" key="10">
    <source>
        <dbReference type="EMBL" id="GIY06734.1"/>
    </source>
</evidence>
<feature type="compositionally biased region" description="Basic and acidic residues" evidence="9">
    <location>
        <begin position="336"/>
        <end position="345"/>
    </location>
</feature>
<feature type="compositionally biased region" description="Basic and acidic residues" evidence="9">
    <location>
        <begin position="296"/>
        <end position="317"/>
    </location>
</feature>
<comment type="subcellular location">
    <subcellularLocation>
        <location evidence="1 8">Nucleus</location>
    </subcellularLocation>
</comment>
<dbReference type="SUPFAM" id="SSF50916">
    <property type="entry name" value="Rap30/74 interaction domains"/>
    <property type="match status" value="1"/>
</dbReference>
<dbReference type="Proteomes" id="UP001054837">
    <property type="component" value="Unassembled WGS sequence"/>
</dbReference>
<dbReference type="GO" id="GO:0005674">
    <property type="term" value="C:transcription factor TFIIF complex"/>
    <property type="evidence" value="ECO:0007669"/>
    <property type="project" value="TreeGrafter"/>
</dbReference>
<dbReference type="PANTHER" id="PTHR13011">
    <property type="entry name" value="TFIIF-ALPHA"/>
    <property type="match status" value="1"/>
</dbReference>
<dbReference type="EMBL" id="BPLQ01004255">
    <property type="protein sequence ID" value="GIY06734.1"/>
    <property type="molecule type" value="Genomic_DNA"/>
</dbReference>
<feature type="compositionally biased region" description="Basic and acidic residues" evidence="9">
    <location>
        <begin position="215"/>
        <end position="232"/>
    </location>
</feature>
<dbReference type="GO" id="GO:0016251">
    <property type="term" value="F:RNA polymerase II general transcription initiation factor activity"/>
    <property type="evidence" value="ECO:0007669"/>
    <property type="project" value="TreeGrafter"/>
</dbReference>
<evidence type="ECO:0000256" key="4">
    <source>
        <dbReference type="ARBA" id="ARBA00023125"/>
    </source>
</evidence>
<feature type="region of interest" description="Disordered" evidence="9">
    <location>
        <begin position="1"/>
        <end position="21"/>
    </location>
</feature>
<dbReference type="AlphaFoldDB" id="A0AAV4QDE4"/>
<evidence type="ECO:0000256" key="1">
    <source>
        <dbReference type="ARBA" id="ARBA00004123"/>
    </source>
</evidence>
<feature type="compositionally biased region" description="Basic residues" evidence="9">
    <location>
        <begin position="249"/>
        <end position="260"/>
    </location>
</feature>
<dbReference type="InterPro" id="IPR036388">
    <property type="entry name" value="WH-like_DNA-bd_sf"/>
</dbReference>
<sequence length="567" mass="64415">MAANQNSAASSAATANNPPPVTEYIVKMPKNKSKCFNVMRFTHSQKVDVTKWSQVKMERENNLKEFKADEDTPKYGAGSEFGREQREESRRKKYGIVSKKYNAEDQPWLLKLNGKMEKKYKGIREGGVTENTSYYVFTQATDGTFEAYPVAEWYNFTPIQRYKALSAEEAEEEFGRRDKVLNYFSIMVKKRLQNENAEEEEVEGEKPASKNSKKSAKDFKISDMDDWARDSSDSEGGEDEEEEDSSVKKPAKKGKDKKKKDKVEEEGREESDEGDFDDREVDYITGSSSSEEELPDEKANRELKGVEDEEALRKLDASEEEEEEEEENKEEEENPEQEKAPETQKTKKKKEGKGGDSSGDSTSETSDSDLDETKVHAFFLQKQAKKNGSDNSAASSRANTPTRLNADAKDGGKGFKRKLGDIPSTSSKKTKAEAHTGNTTFVNSLDGITEEAIRRYLSRKPMTASDLLYKFKSKKNKLSKEQLVNKIADVLKKMNIAGSYILLQKKTHFPQLQTGHTLITKVELTQILKQQAIESQEMIKSVAYELHLKKSYSKKRLIFLNSKLYKH</sequence>
<keyword evidence="6 8" id="KW-0539">Nucleus</keyword>
<dbReference type="GO" id="GO:0032968">
    <property type="term" value="P:positive regulation of transcription elongation by RNA polymerase II"/>
    <property type="evidence" value="ECO:0007669"/>
    <property type="project" value="InterPro"/>
</dbReference>
<reference evidence="10 12" key="1">
    <citation type="submission" date="2021-06" db="EMBL/GenBank/DDBJ databases">
        <title>Caerostris darwini draft genome.</title>
        <authorList>
            <person name="Kono N."/>
            <person name="Arakawa K."/>
        </authorList>
    </citation>
    <scope>NUCLEOTIDE SEQUENCE [LARGE SCALE GENOMIC DNA]</scope>
</reference>
<keyword evidence="4 8" id="KW-0238">DNA-binding</keyword>
<accession>A0AAV4QDE4</accession>
<evidence type="ECO:0000313" key="11">
    <source>
        <dbReference type="EMBL" id="GIY06755.1"/>
    </source>
</evidence>
<comment type="function">
    <text evidence="7 8">TFIIF is a general transcription initiation factor that binds to RNA polymerase II and helps to recruit it to the initiation complex in collaboration with TFIIB. It promotes transcription elongation.</text>
</comment>
<organism evidence="10 12">
    <name type="scientific">Caerostris darwini</name>
    <dbReference type="NCBI Taxonomy" id="1538125"/>
    <lineage>
        <taxon>Eukaryota</taxon>
        <taxon>Metazoa</taxon>
        <taxon>Ecdysozoa</taxon>
        <taxon>Arthropoda</taxon>
        <taxon>Chelicerata</taxon>
        <taxon>Arachnida</taxon>
        <taxon>Araneae</taxon>
        <taxon>Araneomorphae</taxon>
        <taxon>Entelegynae</taxon>
        <taxon>Araneoidea</taxon>
        <taxon>Araneidae</taxon>
        <taxon>Caerostris</taxon>
    </lineage>
</organism>
<evidence type="ECO:0000256" key="8">
    <source>
        <dbReference type="RuleBase" id="RU366044"/>
    </source>
</evidence>
<feature type="compositionally biased region" description="Acidic residues" evidence="9">
    <location>
        <begin position="233"/>
        <end position="244"/>
    </location>
</feature>
<feature type="compositionally biased region" description="Polar residues" evidence="9">
    <location>
        <begin position="389"/>
        <end position="403"/>
    </location>
</feature>
<feature type="compositionally biased region" description="Acidic residues" evidence="9">
    <location>
        <begin position="264"/>
        <end position="280"/>
    </location>
</feature>
<evidence type="ECO:0000256" key="5">
    <source>
        <dbReference type="ARBA" id="ARBA00023163"/>
    </source>
</evidence>
<evidence type="ECO:0000256" key="6">
    <source>
        <dbReference type="ARBA" id="ARBA00023242"/>
    </source>
</evidence>
<feature type="compositionally biased region" description="Low complexity" evidence="9">
    <location>
        <begin position="1"/>
        <end position="16"/>
    </location>
</feature>